<accession>A0A6A6SHA2</accession>
<dbReference type="Pfam" id="PF14856">
    <property type="entry name" value="Hce2"/>
    <property type="match status" value="1"/>
</dbReference>
<organism evidence="3 4">
    <name type="scientific">Massarina eburnea CBS 473.64</name>
    <dbReference type="NCBI Taxonomy" id="1395130"/>
    <lineage>
        <taxon>Eukaryota</taxon>
        <taxon>Fungi</taxon>
        <taxon>Dikarya</taxon>
        <taxon>Ascomycota</taxon>
        <taxon>Pezizomycotina</taxon>
        <taxon>Dothideomycetes</taxon>
        <taxon>Pleosporomycetidae</taxon>
        <taxon>Pleosporales</taxon>
        <taxon>Massarineae</taxon>
        <taxon>Massarinaceae</taxon>
        <taxon>Massarina</taxon>
    </lineage>
</organism>
<evidence type="ECO:0000313" key="3">
    <source>
        <dbReference type="EMBL" id="KAF2646940.1"/>
    </source>
</evidence>
<dbReference type="InterPro" id="IPR029226">
    <property type="entry name" value="Ecp2-like"/>
</dbReference>
<evidence type="ECO:0000256" key="1">
    <source>
        <dbReference type="SAM" id="SignalP"/>
    </source>
</evidence>
<name>A0A6A6SHA2_9PLEO</name>
<feature type="domain" description="Ecp2 effector protein-like" evidence="2">
    <location>
        <begin position="30"/>
        <end position="135"/>
    </location>
</feature>
<proteinExistence type="predicted"/>
<gene>
    <name evidence="3" type="ORF">P280DRAFT_503402</name>
</gene>
<feature type="signal peptide" evidence="1">
    <location>
        <begin position="1"/>
        <end position="17"/>
    </location>
</feature>
<keyword evidence="4" id="KW-1185">Reference proteome</keyword>
<feature type="chain" id="PRO_5025659380" description="Ecp2 effector protein-like domain-containing protein" evidence="1">
    <location>
        <begin position="18"/>
        <end position="149"/>
    </location>
</feature>
<evidence type="ECO:0000313" key="4">
    <source>
        <dbReference type="Proteomes" id="UP000799753"/>
    </source>
</evidence>
<sequence length="149" mass="16297">MHLLSLLIIALMALTFAQNTCTGDKSLAGHCTILSVTDRTVSSTKASVNTCLDTCRNFLTDAGDWFVDFIGQPEGYIDNISRSTCGFSVGRGEGEPLDYKFYMHNQDIVDIIDEVNTKFGSLHGGKVAGEGTMNCDGHLATWFQPRRIP</sequence>
<protein>
    <recommendedName>
        <fullName evidence="2">Ecp2 effector protein-like domain-containing protein</fullName>
    </recommendedName>
</protein>
<evidence type="ECO:0000259" key="2">
    <source>
        <dbReference type="Pfam" id="PF14856"/>
    </source>
</evidence>
<dbReference type="OrthoDB" id="73875at2759"/>
<dbReference type="EMBL" id="MU006776">
    <property type="protein sequence ID" value="KAF2646940.1"/>
    <property type="molecule type" value="Genomic_DNA"/>
</dbReference>
<dbReference type="AlphaFoldDB" id="A0A6A6SHA2"/>
<dbReference type="Proteomes" id="UP000799753">
    <property type="component" value="Unassembled WGS sequence"/>
</dbReference>
<reference evidence="3" key="1">
    <citation type="journal article" date="2020" name="Stud. Mycol.">
        <title>101 Dothideomycetes genomes: a test case for predicting lifestyles and emergence of pathogens.</title>
        <authorList>
            <person name="Haridas S."/>
            <person name="Albert R."/>
            <person name="Binder M."/>
            <person name="Bloem J."/>
            <person name="Labutti K."/>
            <person name="Salamov A."/>
            <person name="Andreopoulos B."/>
            <person name="Baker S."/>
            <person name="Barry K."/>
            <person name="Bills G."/>
            <person name="Bluhm B."/>
            <person name="Cannon C."/>
            <person name="Castanera R."/>
            <person name="Culley D."/>
            <person name="Daum C."/>
            <person name="Ezra D."/>
            <person name="Gonzalez J."/>
            <person name="Henrissat B."/>
            <person name="Kuo A."/>
            <person name="Liang C."/>
            <person name="Lipzen A."/>
            <person name="Lutzoni F."/>
            <person name="Magnuson J."/>
            <person name="Mondo S."/>
            <person name="Nolan M."/>
            <person name="Ohm R."/>
            <person name="Pangilinan J."/>
            <person name="Park H.-J."/>
            <person name="Ramirez L."/>
            <person name="Alfaro M."/>
            <person name="Sun H."/>
            <person name="Tritt A."/>
            <person name="Yoshinaga Y."/>
            <person name="Zwiers L.-H."/>
            <person name="Turgeon B."/>
            <person name="Goodwin S."/>
            <person name="Spatafora J."/>
            <person name="Crous P."/>
            <person name="Grigoriev I."/>
        </authorList>
    </citation>
    <scope>NUCLEOTIDE SEQUENCE</scope>
    <source>
        <strain evidence="3">CBS 473.64</strain>
    </source>
</reference>
<keyword evidence="1" id="KW-0732">Signal</keyword>